<protein>
    <submittedName>
        <fullName evidence="1">Salt-induced protein 3</fullName>
    </submittedName>
</protein>
<reference evidence="1" key="1">
    <citation type="submission" date="2020-01" db="EMBL/GenBank/DDBJ databases">
        <authorList>
            <person name="Li X."/>
            <person name="Liu G."/>
            <person name="Cheng L."/>
            <person name="Yang W."/>
        </authorList>
    </citation>
    <scope>NUCLEOTIDE SEQUENCE</scope>
</reference>
<evidence type="ECO:0000313" key="1">
    <source>
        <dbReference type="EMBL" id="QPG43052.1"/>
    </source>
</evidence>
<dbReference type="EMBL" id="MN901606">
    <property type="protein sequence ID" value="QPG43052.1"/>
    <property type="molecule type" value="mRNA"/>
</dbReference>
<organism evidence="1">
    <name type="scientific">Leymus chinensis</name>
    <name type="common">Chinese lyme grass</name>
    <name type="synonym">Elymus chinensis</name>
    <dbReference type="NCBI Taxonomy" id="52714"/>
    <lineage>
        <taxon>Eukaryota</taxon>
        <taxon>Viridiplantae</taxon>
        <taxon>Streptophyta</taxon>
        <taxon>Embryophyta</taxon>
        <taxon>Tracheophyta</taxon>
        <taxon>Spermatophyta</taxon>
        <taxon>Magnoliopsida</taxon>
        <taxon>Liliopsida</taxon>
        <taxon>Poales</taxon>
        <taxon>Poaceae</taxon>
        <taxon>BOP clade</taxon>
        <taxon>Pooideae</taxon>
        <taxon>Triticodae</taxon>
        <taxon>Triticeae</taxon>
        <taxon>Hordeinae</taxon>
        <taxon>Leymus</taxon>
    </lineage>
</organism>
<proteinExistence type="evidence at transcript level"/>
<name>A0A7S9I6W5_LEYCH</name>
<dbReference type="AlphaFoldDB" id="A0A7S9I6W5"/>
<sequence>MICAVAEVAGALVVGESGMDGSVNCLVPVLQVRPHLLLCFDGLRGDGDGVEKMWVSSRRRLVSSSFSLVLDDERWRLLKLHPSHGCDVSGRGPASSISPVTVLVEGRPLSFLPASVPKGRQFQPQLGGRSLQVLQLWRPRRTKWSVPGAGAIQSEEMLLGTRSRFLVLVRGPFCISQGLCCSFQFLLGFLVKCTAPTF</sequence>
<accession>A0A7S9I6W5</accession>